<dbReference type="GO" id="GO:0016787">
    <property type="term" value="F:hydrolase activity"/>
    <property type="evidence" value="ECO:0007669"/>
    <property type="project" value="UniProtKB-KW"/>
</dbReference>
<dbReference type="CDD" id="cd00077">
    <property type="entry name" value="HDc"/>
    <property type="match status" value="1"/>
</dbReference>
<dbReference type="Gene3D" id="1.10.3210.10">
    <property type="entry name" value="Hypothetical protein af1432"/>
    <property type="match status" value="1"/>
</dbReference>
<dbReference type="EMBL" id="CP003119">
    <property type="protein sequence ID" value="AFA75716.1"/>
    <property type="molecule type" value="Genomic_DNA"/>
</dbReference>
<dbReference type="InterPro" id="IPR003607">
    <property type="entry name" value="HD/PDEase_dom"/>
</dbReference>
<dbReference type="SMART" id="SM00471">
    <property type="entry name" value="HDc"/>
    <property type="match status" value="1"/>
</dbReference>
<dbReference type="AlphaFoldDB" id="H6MZH4"/>
<evidence type="ECO:0000313" key="3">
    <source>
        <dbReference type="Proteomes" id="UP000009154"/>
    </source>
</evidence>
<dbReference type="InterPro" id="IPR006674">
    <property type="entry name" value="HD_domain"/>
</dbReference>
<dbReference type="PANTHER" id="PTHR35569">
    <property type="entry name" value="CYANAMIDE HYDRATASE DDI2-RELATED"/>
    <property type="match status" value="1"/>
</dbReference>
<feature type="domain" description="HD/PDEase" evidence="1">
    <location>
        <begin position="25"/>
        <end position="101"/>
    </location>
</feature>
<dbReference type="Proteomes" id="UP000009154">
    <property type="component" value="Chromosome"/>
</dbReference>
<reference evidence="2 3" key="1">
    <citation type="journal article" date="2012" name="Appl. Environ. Microbiol.">
        <title>Involvement of two latex-clearing proteins during rubber degradation and insights into the subsequent degradation pathway revealed by the genome sequence of Gordonia polyisoprenivorans strain VH2.</title>
        <authorList>
            <person name="Hiessl S."/>
            <person name="Schuldes J."/>
            <person name="Thurmer A."/>
            <person name="Halbsguth T."/>
            <person name="Broker D."/>
            <person name="Angelov A."/>
            <person name="Liebl W."/>
            <person name="Daniel R."/>
            <person name="Steinbuchel A."/>
        </authorList>
    </citation>
    <scope>NUCLEOTIDE SEQUENCE [LARGE SCALE GENOMIC DNA]</scope>
    <source>
        <strain evidence="3">DSM 44266 / VH2</strain>
    </source>
</reference>
<keyword evidence="3" id="KW-1185">Reference proteome</keyword>
<keyword evidence="2" id="KW-0378">Hydrolase</keyword>
<dbReference type="HOGENOM" id="CLU_070871_2_0_11"/>
<dbReference type="Pfam" id="PF01966">
    <property type="entry name" value="HD"/>
    <property type="match status" value="1"/>
</dbReference>
<accession>H6MZH4</accession>
<dbReference type="SUPFAM" id="SSF109604">
    <property type="entry name" value="HD-domain/PDEase-like"/>
    <property type="match status" value="1"/>
</dbReference>
<dbReference type="eggNOG" id="COG1418">
    <property type="taxonomic scope" value="Bacteria"/>
</dbReference>
<evidence type="ECO:0000313" key="2">
    <source>
        <dbReference type="EMBL" id="AFA75716.1"/>
    </source>
</evidence>
<dbReference type="STRING" id="1112204.GPOL_c47160"/>
<organism evidence="2 3">
    <name type="scientific">Gordonia polyisoprenivorans (strain DSM 44266 / VH2)</name>
    <dbReference type="NCBI Taxonomy" id="1112204"/>
    <lineage>
        <taxon>Bacteria</taxon>
        <taxon>Bacillati</taxon>
        <taxon>Actinomycetota</taxon>
        <taxon>Actinomycetes</taxon>
        <taxon>Mycobacteriales</taxon>
        <taxon>Gordoniaceae</taxon>
        <taxon>Gordonia</taxon>
    </lineage>
</organism>
<dbReference type="KEGG" id="gpo:GPOL_c47160"/>
<gene>
    <name evidence="2" type="ordered locus">GPOL_c47160</name>
</gene>
<proteinExistence type="predicted"/>
<dbReference type="PANTHER" id="PTHR35569:SF1">
    <property type="entry name" value="CYANAMIDE HYDRATASE DDI2-RELATED"/>
    <property type="match status" value="1"/>
</dbReference>
<dbReference type="RefSeq" id="WP_014361856.1">
    <property type="nucleotide sequence ID" value="NC_016906.1"/>
</dbReference>
<name>H6MZH4_GORPV</name>
<evidence type="ECO:0000259" key="1">
    <source>
        <dbReference type="SMART" id="SM00471"/>
    </source>
</evidence>
<dbReference type="GeneID" id="90161710"/>
<protein>
    <submittedName>
        <fullName evidence="2">Metal-dependent phosphohydrolase</fullName>
    </submittedName>
</protein>
<sequence length="197" mass="21263">MRLADLSAPSTAAARGALEVATEYCTPALLNHSLRSYVWAAAHARASRLQLDHELLYVAALLHDIGLVAEFDNHSLAFEDAGGHIASVLTAGAGWTITRRARARKIIVEHMAPEQPNTDAESRALWLATGYEISGAPLPMDTGFRAEVLRRYPRLDIASEFSTNLRDQAGRKPGCAAAHAVTDDILTRIAANPLDAE</sequence>